<organism evidence="9 10">
    <name type="scientific">Hibiscus syriacus</name>
    <name type="common">Rose of Sharon</name>
    <dbReference type="NCBI Taxonomy" id="106335"/>
    <lineage>
        <taxon>Eukaryota</taxon>
        <taxon>Viridiplantae</taxon>
        <taxon>Streptophyta</taxon>
        <taxon>Embryophyta</taxon>
        <taxon>Tracheophyta</taxon>
        <taxon>Spermatophyta</taxon>
        <taxon>Magnoliopsida</taxon>
        <taxon>eudicotyledons</taxon>
        <taxon>Gunneridae</taxon>
        <taxon>Pentapetalae</taxon>
        <taxon>rosids</taxon>
        <taxon>malvids</taxon>
        <taxon>Malvales</taxon>
        <taxon>Malvaceae</taxon>
        <taxon>Malvoideae</taxon>
        <taxon>Hibiscus</taxon>
    </lineage>
</organism>
<dbReference type="Proteomes" id="UP000436088">
    <property type="component" value="Unassembled WGS sequence"/>
</dbReference>
<feature type="region of interest" description="Disordered" evidence="7">
    <location>
        <begin position="1"/>
        <end position="24"/>
    </location>
</feature>
<sequence>MKDGGLENKKELENSKKQSNSSKFRSKSDDFALSIAKVAVAQVCESIGFQSFQHSALETLSDVAARYIYTLGKTANFNANLAGRLESNVFDVIQGLEELESGLGFAGASDVNRCLANSGVVRDIVHFVGDAVDVPFAYDIPRFPVVKDRKGMGSFWEKGEEPHGEHIPSWLPAFPDPETYATQSTVGNGTMSGSNGVKTGLVRVEWKVERPLLNFQQQFARNGNVGDSSCGGGDSTKAKEASNSNPYLAAPLHFGEKEVDVSPVVLPTKLSNEVASRDPIPENRFLGNQVSVLETFATAIEAMKSGICEYDGSRQKNVLYNQRPTVHFKIGIGKKSLNSAPYFISKNKDLQKIAYWFENGNEKDDRKRRAEIFSKESMECSHESGQL</sequence>
<dbReference type="GO" id="GO:0016301">
    <property type="term" value="F:kinase activity"/>
    <property type="evidence" value="ECO:0007669"/>
    <property type="project" value="UniProtKB-KW"/>
</dbReference>
<feature type="compositionally biased region" description="Basic and acidic residues" evidence="7">
    <location>
        <begin position="1"/>
        <end position="16"/>
    </location>
</feature>
<dbReference type="Pfam" id="PF07524">
    <property type="entry name" value="Bromo_TP"/>
    <property type="match status" value="1"/>
</dbReference>
<evidence type="ECO:0000256" key="3">
    <source>
        <dbReference type="ARBA" id="ARBA00017307"/>
    </source>
</evidence>
<feature type="domain" description="Bromodomain associated" evidence="8">
    <location>
        <begin position="29"/>
        <end position="105"/>
    </location>
</feature>
<keyword evidence="4" id="KW-0805">Transcription regulation</keyword>
<evidence type="ECO:0000313" key="9">
    <source>
        <dbReference type="EMBL" id="KAE8661357.1"/>
    </source>
</evidence>
<feature type="region of interest" description="Disordered" evidence="7">
    <location>
        <begin position="224"/>
        <end position="243"/>
    </location>
</feature>
<dbReference type="GO" id="GO:0046982">
    <property type="term" value="F:protein heterodimerization activity"/>
    <property type="evidence" value="ECO:0007669"/>
    <property type="project" value="InterPro"/>
</dbReference>
<name>A0A6A2XY03_HIBSY</name>
<evidence type="ECO:0000256" key="4">
    <source>
        <dbReference type="ARBA" id="ARBA00023015"/>
    </source>
</evidence>
<dbReference type="PANTHER" id="PTHR46338:SF19">
    <property type="entry name" value="TRANSCRIPTION INITIATION FACTOR TFIID SUBUNIT 8"/>
    <property type="match status" value="1"/>
</dbReference>
<dbReference type="PANTHER" id="PTHR46338">
    <property type="entry name" value="TRANSCRIPTION INITIATION FACTOR TFIID SUBUNIT 8"/>
    <property type="match status" value="1"/>
</dbReference>
<gene>
    <name evidence="9" type="ORF">F3Y22_tig00113726pilonHSYRG00373</name>
</gene>
<evidence type="ECO:0000256" key="6">
    <source>
        <dbReference type="ARBA" id="ARBA00023242"/>
    </source>
</evidence>
<evidence type="ECO:0000256" key="7">
    <source>
        <dbReference type="SAM" id="MobiDB-lite"/>
    </source>
</evidence>
<dbReference type="InterPro" id="IPR006565">
    <property type="entry name" value="BTP"/>
</dbReference>
<keyword evidence="5" id="KW-0804">Transcription</keyword>
<accession>A0A6A2XY03</accession>
<protein>
    <recommendedName>
        <fullName evidence="3">Transcription initiation factor TFIID subunit 8</fullName>
    </recommendedName>
</protein>
<dbReference type="GO" id="GO:0005669">
    <property type="term" value="C:transcription factor TFIID complex"/>
    <property type="evidence" value="ECO:0007669"/>
    <property type="project" value="InterPro"/>
</dbReference>
<dbReference type="EMBL" id="VEPZ02001721">
    <property type="protein sequence ID" value="KAE8661357.1"/>
    <property type="molecule type" value="Genomic_DNA"/>
</dbReference>
<evidence type="ECO:0000313" key="10">
    <source>
        <dbReference type="Proteomes" id="UP000436088"/>
    </source>
</evidence>
<dbReference type="AlphaFoldDB" id="A0A6A2XY03"/>
<dbReference type="InterPro" id="IPR009072">
    <property type="entry name" value="Histone-fold"/>
</dbReference>
<evidence type="ECO:0000259" key="8">
    <source>
        <dbReference type="SMART" id="SM00576"/>
    </source>
</evidence>
<dbReference type="InterPro" id="IPR019473">
    <property type="entry name" value="TFIID_su8_C"/>
</dbReference>
<dbReference type="Gene3D" id="1.10.20.10">
    <property type="entry name" value="Histone, subunit A"/>
    <property type="match status" value="1"/>
</dbReference>
<dbReference type="SMART" id="SM00576">
    <property type="entry name" value="BTP"/>
    <property type="match status" value="1"/>
</dbReference>
<evidence type="ECO:0000256" key="1">
    <source>
        <dbReference type="ARBA" id="ARBA00004123"/>
    </source>
</evidence>
<evidence type="ECO:0000256" key="2">
    <source>
        <dbReference type="ARBA" id="ARBA00008767"/>
    </source>
</evidence>
<reference evidence="9" key="1">
    <citation type="submission" date="2019-09" db="EMBL/GenBank/DDBJ databases">
        <title>Draft genome information of white flower Hibiscus syriacus.</title>
        <authorList>
            <person name="Kim Y.-M."/>
        </authorList>
    </citation>
    <scope>NUCLEOTIDE SEQUENCE [LARGE SCALE GENOMIC DNA]</scope>
    <source>
        <strain evidence="9">YM2019G1</strain>
    </source>
</reference>
<keyword evidence="10" id="KW-1185">Reference proteome</keyword>
<comment type="caution">
    <text evidence="9">The sequence shown here is derived from an EMBL/GenBank/DDBJ whole genome shotgun (WGS) entry which is preliminary data.</text>
</comment>
<comment type="subcellular location">
    <subcellularLocation>
        <location evidence="1">Nucleus</location>
    </subcellularLocation>
</comment>
<keyword evidence="6" id="KW-0539">Nucleus</keyword>
<dbReference type="CDD" id="cd08049">
    <property type="entry name" value="TAF8"/>
    <property type="match status" value="1"/>
</dbReference>
<dbReference type="InterPro" id="IPR037818">
    <property type="entry name" value="TAF8"/>
</dbReference>
<dbReference type="CDD" id="cd00076">
    <property type="entry name" value="HFD_SF"/>
    <property type="match status" value="1"/>
</dbReference>
<proteinExistence type="inferred from homology"/>
<comment type="similarity">
    <text evidence="2">Belongs to the TAF8 family.</text>
</comment>
<evidence type="ECO:0000256" key="5">
    <source>
        <dbReference type="ARBA" id="ARBA00023163"/>
    </source>
</evidence>